<dbReference type="OrthoDB" id="6609483at2759"/>
<proteinExistence type="predicted"/>
<name>A0A162D050_9CRUS</name>
<sequence length="210" mass="23268">MSEIVCDRPIGSTSPPPNLVKYRKRRIVDKLDYAESSASSPQKKTVGKNRATSKVLKPDLSTVHSTKRGQGKMPSLKLTQRLPVKKTNQQHHIAAESEEEEGYSEDESEDESEEEVPFHETTRGGAQEEESGVVEDADGRRLPEDGEGDSGNDDNGELFTQMLNGTVLDLARPTFSEITTMEIPLNSAEETLVFHITEDELTGNIFYATK</sequence>
<feature type="compositionally biased region" description="Acidic residues" evidence="1">
    <location>
        <begin position="127"/>
        <end position="136"/>
    </location>
</feature>
<dbReference type="AlphaFoldDB" id="A0A162D050"/>
<feature type="region of interest" description="Disordered" evidence="1">
    <location>
        <begin position="1"/>
        <end position="158"/>
    </location>
</feature>
<dbReference type="EMBL" id="LRGB01006415">
    <property type="protein sequence ID" value="KZS01644.1"/>
    <property type="molecule type" value="Genomic_DNA"/>
</dbReference>
<reference evidence="2 3" key="1">
    <citation type="submission" date="2016-03" db="EMBL/GenBank/DDBJ databases">
        <title>EvidentialGene: Evidence-directed Construction of Genes on Genomes.</title>
        <authorList>
            <person name="Gilbert D.G."/>
            <person name="Choi J.-H."/>
            <person name="Mockaitis K."/>
            <person name="Colbourne J."/>
            <person name="Pfrender M."/>
        </authorList>
    </citation>
    <scope>NUCLEOTIDE SEQUENCE [LARGE SCALE GENOMIC DNA]</scope>
    <source>
        <strain evidence="2 3">Xinb3</strain>
        <tissue evidence="2">Complete organism</tissue>
    </source>
</reference>
<evidence type="ECO:0000256" key="1">
    <source>
        <dbReference type="SAM" id="MobiDB-lite"/>
    </source>
</evidence>
<evidence type="ECO:0000313" key="3">
    <source>
        <dbReference type="Proteomes" id="UP000076858"/>
    </source>
</evidence>
<accession>A0A162D050</accession>
<organism evidence="2 3">
    <name type="scientific">Daphnia magna</name>
    <dbReference type="NCBI Taxonomy" id="35525"/>
    <lineage>
        <taxon>Eukaryota</taxon>
        <taxon>Metazoa</taxon>
        <taxon>Ecdysozoa</taxon>
        <taxon>Arthropoda</taxon>
        <taxon>Crustacea</taxon>
        <taxon>Branchiopoda</taxon>
        <taxon>Diplostraca</taxon>
        <taxon>Cladocera</taxon>
        <taxon>Anomopoda</taxon>
        <taxon>Daphniidae</taxon>
        <taxon>Daphnia</taxon>
    </lineage>
</organism>
<feature type="compositionally biased region" description="Acidic residues" evidence="1">
    <location>
        <begin position="96"/>
        <end position="115"/>
    </location>
</feature>
<gene>
    <name evidence="2" type="ORF">APZ42_001634</name>
</gene>
<comment type="caution">
    <text evidence="2">The sequence shown here is derived from an EMBL/GenBank/DDBJ whole genome shotgun (WGS) entry which is preliminary data.</text>
</comment>
<evidence type="ECO:0000313" key="2">
    <source>
        <dbReference type="EMBL" id="KZS01644.1"/>
    </source>
</evidence>
<protein>
    <submittedName>
        <fullName evidence="2">Uncharacterized protein</fullName>
    </submittedName>
</protein>
<feature type="compositionally biased region" description="Acidic residues" evidence="1">
    <location>
        <begin position="145"/>
        <end position="156"/>
    </location>
</feature>
<dbReference type="Proteomes" id="UP000076858">
    <property type="component" value="Unassembled WGS sequence"/>
</dbReference>
<keyword evidence="3" id="KW-1185">Reference proteome</keyword>